<dbReference type="PANTHER" id="PTHR13799:SF14">
    <property type="entry name" value="GTP CYCLOHYDROLASE 1 TYPE 2 HOMOLOG"/>
    <property type="match status" value="1"/>
</dbReference>
<keyword evidence="6" id="KW-1185">Reference proteome</keyword>
<dbReference type="InterPro" id="IPR036069">
    <property type="entry name" value="DUF34/NIF3_sf"/>
</dbReference>
<dbReference type="InterPro" id="IPR002678">
    <property type="entry name" value="DUF34/NIF3"/>
</dbReference>
<reference evidence="5 6" key="2">
    <citation type="submission" date="2015-01" db="EMBL/GenBank/DDBJ databases">
        <authorList>
            <consortium name="NBRP consortium"/>
            <person name="Sawabe T."/>
            <person name="Meirelles P."/>
            <person name="Feng G."/>
            <person name="Sayaka M."/>
            <person name="Hattori M."/>
            <person name="Ohkuma M."/>
        </authorList>
    </citation>
    <scope>NUCLEOTIDE SEQUENCE [LARGE SCALE GENOMIC DNA]</scope>
    <source>
        <strain evidence="6">JCM 19231</strain>
    </source>
</reference>
<evidence type="ECO:0000256" key="3">
    <source>
        <dbReference type="ARBA" id="ARBA00022723"/>
    </source>
</evidence>
<dbReference type="GO" id="GO:0046872">
    <property type="term" value="F:metal ion binding"/>
    <property type="evidence" value="ECO:0007669"/>
    <property type="project" value="UniProtKB-KW"/>
</dbReference>
<comment type="caution">
    <text evidence="5">The sequence shown here is derived from an EMBL/GenBank/DDBJ whole genome shotgun (WGS) entry which is preliminary data.</text>
</comment>
<accession>A0A0B8NUC2</accession>
<feature type="binding site" evidence="4">
    <location>
        <position position="64"/>
    </location>
    <ligand>
        <name>a divalent metal cation</name>
        <dbReference type="ChEBI" id="CHEBI:60240"/>
        <label>2</label>
    </ligand>
</feature>
<dbReference type="Proteomes" id="UP000031671">
    <property type="component" value="Unassembled WGS sequence"/>
</dbReference>
<dbReference type="PANTHER" id="PTHR13799">
    <property type="entry name" value="NGG1 INTERACTING FACTOR 3"/>
    <property type="match status" value="1"/>
</dbReference>
<dbReference type="NCBIfam" id="TIGR00486">
    <property type="entry name" value="YbgI_SA1388"/>
    <property type="match status" value="1"/>
</dbReference>
<feature type="binding site" evidence="4">
    <location>
        <position position="63"/>
    </location>
    <ligand>
        <name>a divalent metal cation</name>
        <dbReference type="ChEBI" id="CHEBI:60240"/>
        <label>1</label>
    </ligand>
</feature>
<evidence type="ECO:0000313" key="5">
    <source>
        <dbReference type="EMBL" id="GAM57466.1"/>
    </source>
</evidence>
<dbReference type="SUPFAM" id="SSF102705">
    <property type="entry name" value="NIF3 (NGG1p interacting factor 3)-like"/>
    <property type="match status" value="1"/>
</dbReference>
<comment type="similarity">
    <text evidence="1">Belongs to the GTP cyclohydrolase I type 2/NIF3 family.</text>
</comment>
<dbReference type="RefSeq" id="WP_261833705.1">
    <property type="nucleotide sequence ID" value="NZ_AP024881.1"/>
</dbReference>
<feature type="binding site" evidence="4">
    <location>
        <position position="220"/>
    </location>
    <ligand>
        <name>a divalent metal cation</name>
        <dbReference type="ChEBI" id="CHEBI:60240"/>
        <label>1</label>
    </ligand>
</feature>
<dbReference type="FunFam" id="3.40.1390.30:FF:000002">
    <property type="entry name" value="Nif3-like dinuclear metal center protein"/>
    <property type="match status" value="1"/>
</dbReference>
<protein>
    <recommendedName>
        <fullName evidence="2">GTP cyclohydrolase 1 type 2 homolog</fullName>
    </recommendedName>
</protein>
<organism evidence="5 6">
    <name type="scientific">Vibrio ishigakensis</name>
    <dbReference type="NCBI Taxonomy" id="1481914"/>
    <lineage>
        <taxon>Bacteria</taxon>
        <taxon>Pseudomonadati</taxon>
        <taxon>Pseudomonadota</taxon>
        <taxon>Gammaproteobacteria</taxon>
        <taxon>Vibrionales</taxon>
        <taxon>Vibrionaceae</taxon>
        <taxon>Vibrio</taxon>
    </lineage>
</organism>
<dbReference type="EMBL" id="BBRZ01000054">
    <property type="protein sequence ID" value="GAM57466.1"/>
    <property type="molecule type" value="Genomic_DNA"/>
</dbReference>
<name>A0A0B8NUC2_9VIBR</name>
<evidence type="ECO:0000256" key="4">
    <source>
        <dbReference type="PIRSR" id="PIRSR602678-1"/>
    </source>
</evidence>
<feature type="binding site" evidence="4">
    <location>
        <position position="224"/>
    </location>
    <ligand>
        <name>a divalent metal cation</name>
        <dbReference type="ChEBI" id="CHEBI:60240"/>
        <label>1</label>
    </ligand>
</feature>
<dbReference type="Gene3D" id="3.40.1390.30">
    <property type="entry name" value="NIF3 (NGG1p interacting factor 3)-like"/>
    <property type="match status" value="2"/>
</dbReference>
<evidence type="ECO:0000256" key="1">
    <source>
        <dbReference type="ARBA" id="ARBA00006964"/>
    </source>
</evidence>
<dbReference type="AlphaFoldDB" id="A0A0B8NUC2"/>
<dbReference type="GO" id="GO:0005737">
    <property type="term" value="C:cytoplasm"/>
    <property type="evidence" value="ECO:0007669"/>
    <property type="project" value="TreeGrafter"/>
</dbReference>
<evidence type="ECO:0000313" key="6">
    <source>
        <dbReference type="Proteomes" id="UP000031671"/>
    </source>
</evidence>
<sequence length="252" mass="27724">MNNLQLQSLLNQKLSPQLIKDYAPNGLQVEGTAEVKKIITGVTASQALIDAAIEANADAILVHHGYFWKGEPEPIVGMKGRRIRALIKNDINLYSYHLPLDIHPEIGNNARLAELLDIVVEGGLEGHPQSVAMYGRLKTPMQASEFAEKIGQVLNREPMHIAPESDKTVIETVGWCTGGGQDFINLAADFGLDAFISGEISERTTYSAREQNIHYFAAGHHATERYGIKALGEWLEAEHGMDVTFIDIDNPV</sequence>
<dbReference type="Pfam" id="PF01784">
    <property type="entry name" value="DUF34_NIF3"/>
    <property type="match status" value="1"/>
</dbReference>
<evidence type="ECO:0000256" key="2">
    <source>
        <dbReference type="ARBA" id="ARBA00022112"/>
    </source>
</evidence>
<reference evidence="5 6" key="1">
    <citation type="submission" date="2015-01" db="EMBL/GenBank/DDBJ databases">
        <title>Vibrio sp. C1 JCM 19231 whole genome shotgun sequence.</title>
        <authorList>
            <person name="Sawabe T."/>
            <person name="Meirelles P."/>
            <person name="Feng G."/>
            <person name="Sayaka M."/>
            <person name="Hattori M."/>
            <person name="Ohkuma M."/>
        </authorList>
    </citation>
    <scope>NUCLEOTIDE SEQUENCE [LARGE SCALE GENOMIC DNA]</scope>
    <source>
        <strain evidence="6">JCM 19231</strain>
    </source>
</reference>
<keyword evidence="3 4" id="KW-0479">Metal-binding</keyword>
<gene>
    <name evidence="5" type="ORF">JCM19231_1177</name>
</gene>
<proteinExistence type="inferred from homology"/>
<feature type="binding site" evidence="4">
    <location>
        <position position="101"/>
    </location>
    <ligand>
        <name>a divalent metal cation</name>
        <dbReference type="ChEBI" id="CHEBI:60240"/>
        <label>1</label>
    </ligand>
</feature>